<proteinExistence type="predicted"/>
<sequence length="520" mass="57840">MDFLGYLKKDDFEQFKNEIAAKIGNISLETKGKANREETIPRINDLEVLLKQKTSDLEESARTAALKTTEHQAAAESSLKTINEILSLQESLKKGVEEDVSKLKELQQTTKDTNTKLGEKIQEVIQLHTNSIADQKKISEVIVSIEASKQTILDHLEKTKNIPEDTQKLEKLLENAESNSASINGLLSQSSKRKQDIEDLYKKIYGEDIKTEDGKISHTNGIKDELQNTYKALSLEIQTLQDIIDNKTKIIEDAHNNSIAQREENVKEIISSAKAEIDSVTIELKNLLPGGLAAGLSAAYESKTGEEKKDLKRFESTFKTTIGLLVAASLIPFLIDIYLLALKNKELTSVIKDTPHLIISILPLYFPILWLAYSYAKKINLSKRLIEEYTHKAVLGKTFSGLSHQIESLPKDSPVRNELWTKLLYNVLQVSSENPGKLITDYNKADHPLMEVLENSSKLSKSLDVLSKIPGFSSIAQTLTEKNEKSLAAQGDSVKSGLDANESLNATQEPPISTGEKSPK</sequence>
<dbReference type="RefSeq" id="WP_216128328.1">
    <property type="nucleotide sequence ID" value="NZ_CP064782.1"/>
</dbReference>
<protein>
    <submittedName>
        <fullName evidence="3">Uncharacterized protein</fullName>
    </submittedName>
</protein>
<keyword evidence="2" id="KW-0472">Membrane</keyword>
<feature type="compositionally biased region" description="Polar residues" evidence="1">
    <location>
        <begin position="502"/>
        <end position="511"/>
    </location>
</feature>
<keyword evidence="2" id="KW-1133">Transmembrane helix</keyword>
<name>A0A975SM96_9RHOO</name>
<dbReference type="Proteomes" id="UP000683428">
    <property type="component" value="Chromosome"/>
</dbReference>
<gene>
    <name evidence="3" type="ORF">Azoinq_13790</name>
</gene>
<dbReference type="EMBL" id="CP064782">
    <property type="protein sequence ID" value="QWT48878.1"/>
    <property type="molecule type" value="Genomic_DNA"/>
</dbReference>
<feature type="transmembrane region" description="Helical" evidence="2">
    <location>
        <begin position="322"/>
        <end position="342"/>
    </location>
</feature>
<dbReference type="KEGG" id="aiq:Azoinq_13790"/>
<reference evidence="3" key="1">
    <citation type="submission" date="2020-11" db="EMBL/GenBank/DDBJ databases">
        <title>Azospira inquinata sp. nov.</title>
        <authorList>
            <person name="Moe W.M."/>
            <person name="Mikes M.C."/>
        </authorList>
    </citation>
    <scope>NUCLEOTIDE SEQUENCE</scope>
    <source>
        <strain evidence="3">Azo-3</strain>
    </source>
</reference>
<evidence type="ECO:0000256" key="2">
    <source>
        <dbReference type="SAM" id="Phobius"/>
    </source>
</evidence>
<feature type="region of interest" description="Disordered" evidence="1">
    <location>
        <begin position="482"/>
        <end position="520"/>
    </location>
</feature>
<evidence type="ECO:0000256" key="1">
    <source>
        <dbReference type="SAM" id="MobiDB-lite"/>
    </source>
</evidence>
<dbReference type="AlphaFoldDB" id="A0A975SM96"/>
<feature type="transmembrane region" description="Helical" evidence="2">
    <location>
        <begin position="354"/>
        <end position="376"/>
    </location>
</feature>
<organism evidence="3 4">
    <name type="scientific">Azospira inquinata</name>
    <dbReference type="NCBI Taxonomy" id="2785627"/>
    <lineage>
        <taxon>Bacteria</taxon>
        <taxon>Pseudomonadati</taxon>
        <taxon>Pseudomonadota</taxon>
        <taxon>Betaproteobacteria</taxon>
        <taxon>Rhodocyclales</taxon>
        <taxon>Rhodocyclaceae</taxon>
        <taxon>Azospira</taxon>
    </lineage>
</organism>
<accession>A0A975SM96</accession>
<keyword evidence="2" id="KW-0812">Transmembrane</keyword>
<evidence type="ECO:0000313" key="4">
    <source>
        <dbReference type="Proteomes" id="UP000683428"/>
    </source>
</evidence>
<evidence type="ECO:0000313" key="3">
    <source>
        <dbReference type="EMBL" id="QWT48878.1"/>
    </source>
</evidence>
<keyword evidence="4" id="KW-1185">Reference proteome</keyword>